<keyword evidence="1" id="KW-0812">Transmembrane</keyword>
<name>A0A0U2XHW4_9BACL</name>
<reference evidence="2" key="1">
    <citation type="submission" date="2016-01" db="EMBL/GenBank/DDBJ databases">
        <title>Complete genome of Planococcus rifietoensis type strain M8.</title>
        <authorList>
            <person name="See-Too W.S."/>
        </authorList>
    </citation>
    <scope>NUCLEOTIDE SEQUENCE [LARGE SCALE GENOMIC DNA]</scope>
    <source>
        <strain evidence="2">M8</strain>
    </source>
</reference>
<evidence type="ECO:0000256" key="1">
    <source>
        <dbReference type="SAM" id="Phobius"/>
    </source>
</evidence>
<dbReference type="AlphaFoldDB" id="A0A0U2XHW4"/>
<dbReference type="RefSeq" id="WP_058383197.1">
    <property type="nucleotide sequence ID" value="NZ_CP013659.2"/>
</dbReference>
<evidence type="ECO:0000313" key="2">
    <source>
        <dbReference type="EMBL" id="ALS76495.1"/>
    </source>
</evidence>
<sequence length="60" mass="7142">MLKKNAKIALAVVLFFSLKDLLLGGEIQWVNTLVFGIIIFLLYFLWDWAKEPYDWSKHKR</sequence>
<dbReference type="Proteomes" id="UP000067683">
    <property type="component" value="Chromosome"/>
</dbReference>
<evidence type="ECO:0000313" key="3">
    <source>
        <dbReference type="Proteomes" id="UP000067683"/>
    </source>
</evidence>
<feature type="transmembrane region" description="Helical" evidence="1">
    <location>
        <begin position="29"/>
        <end position="49"/>
    </location>
</feature>
<gene>
    <name evidence="2" type="ORF">AUC31_15360</name>
</gene>
<dbReference type="EMBL" id="CP013659">
    <property type="protein sequence ID" value="ALS76495.1"/>
    <property type="molecule type" value="Genomic_DNA"/>
</dbReference>
<proteinExistence type="predicted"/>
<keyword evidence="1" id="KW-1133">Transmembrane helix</keyword>
<organism evidence="2 3">
    <name type="scientific">Planococcus rifietoensis</name>
    <dbReference type="NCBI Taxonomy" id="200991"/>
    <lineage>
        <taxon>Bacteria</taxon>
        <taxon>Bacillati</taxon>
        <taxon>Bacillota</taxon>
        <taxon>Bacilli</taxon>
        <taxon>Bacillales</taxon>
        <taxon>Caryophanaceae</taxon>
        <taxon>Planococcus</taxon>
    </lineage>
</organism>
<protein>
    <submittedName>
        <fullName evidence="2">Uncharacterized protein</fullName>
    </submittedName>
</protein>
<dbReference type="KEGG" id="prt:AUC31_15360"/>
<accession>A0A0U2XHW4</accession>
<dbReference type="OrthoDB" id="2456352at2"/>
<keyword evidence="3" id="KW-1185">Reference proteome</keyword>
<keyword evidence="1" id="KW-0472">Membrane</keyword>